<reference evidence="4" key="1">
    <citation type="journal article" date="2020" name="mSystems">
        <title>Genome- and Community-Level Interaction Insights into Carbon Utilization and Element Cycling Functions of Hydrothermarchaeota in Hydrothermal Sediment.</title>
        <authorList>
            <person name="Zhou Z."/>
            <person name="Liu Y."/>
            <person name="Xu W."/>
            <person name="Pan J."/>
            <person name="Luo Z.H."/>
            <person name="Li M."/>
        </authorList>
    </citation>
    <scope>NUCLEOTIDE SEQUENCE</scope>
    <source>
        <strain evidence="4">SpSt-649</strain>
    </source>
</reference>
<dbReference type="InterPro" id="IPR036926">
    <property type="entry name" value="Thymidate_synth/dCMP_Mease_sf"/>
</dbReference>
<dbReference type="InterPro" id="IPR025595">
    <property type="entry name" value="PterinBD-DUF4346"/>
</dbReference>
<sequence length="462" mass="51531">MRKDVAFINPESNVAVVTLWTKKEVVLEKLRELGVEERVHAVGTLYTAYGVNYLLHSLARNPRIDTLVVFGADLSDSGDALVGLFQGRPPPSLKLMWPLEVLKPLLEAVRVVDLREAFKRGDWAALREAVLESYKPGASRHVLGLELEEVKVDSWPLQAAGVYVVESDLLRAWVKLLDSVMRWGRVKPSEYGERQKQLLGALAVLRAEEALRSAVRLQAYIPAEELERHARSLLEGARGASYSYGDRLRAHREAGDQLSTFIAKLSSSPATRRAVMLTWDFAADPASPDPPCLLLVQGDLTDRVYSQVAYFRSHDAFGAWPLNAYALLRLMEEVKMKLESETGESIRLGNLLIFSASLHVYEHDWPRARDLLEKNLEAALHAFVRDDKGDFLVRVEGGEIVLELRDPSGALAFSAKGCSARDVLKKINLTPLMPSHAAYLGRELARAEHALKHGLAYNQDEV</sequence>
<evidence type="ECO:0000256" key="1">
    <source>
        <dbReference type="ARBA" id="ARBA00022679"/>
    </source>
</evidence>
<dbReference type="Gene3D" id="3.30.572.10">
    <property type="entry name" value="Thymidylate synthase/dCMP hydroxymethylase domain"/>
    <property type="match status" value="1"/>
</dbReference>
<protein>
    <submittedName>
        <fullName evidence="4">Uncharacterized protein</fullName>
    </submittedName>
</protein>
<feature type="domain" description="DUF4346" evidence="3">
    <location>
        <begin position="386"/>
        <end position="460"/>
    </location>
</feature>
<gene>
    <name evidence="4" type="ORF">ENU21_01910</name>
</gene>
<dbReference type="InterPro" id="IPR023451">
    <property type="entry name" value="Thymidate_synth/dCMP_Mease_dom"/>
</dbReference>
<keyword evidence="1" id="KW-0808">Transferase</keyword>
<feature type="domain" description="Thymidylate synthase/dCMP hydroxymethylase" evidence="2">
    <location>
        <begin position="244"/>
        <end position="377"/>
    </location>
</feature>
<dbReference type="SUPFAM" id="SSF55831">
    <property type="entry name" value="Thymidylate synthase/dCMP hydroxymethylase"/>
    <property type="match status" value="1"/>
</dbReference>
<organism evidence="4">
    <name type="scientific">Thermofilum pendens</name>
    <dbReference type="NCBI Taxonomy" id="2269"/>
    <lineage>
        <taxon>Archaea</taxon>
        <taxon>Thermoproteota</taxon>
        <taxon>Thermoprotei</taxon>
        <taxon>Thermofilales</taxon>
        <taxon>Thermofilaceae</taxon>
        <taxon>Thermofilum</taxon>
    </lineage>
</organism>
<proteinExistence type="predicted"/>
<accession>A0A7C4D1T2</accession>
<dbReference type="AlphaFoldDB" id="A0A7C4D1T2"/>
<comment type="caution">
    <text evidence="4">The sequence shown here is derived from an EMBL/GenBank/DDBJ whole genome shotgun (WGS) entry which is preliminary data.</text>
</comment>
<evidence type="ECO:0000259" key="3">
    <source>
        <dbReference type="Pfam" id="PF14251"/>
    </source>
</evidence>
<dbReference type="GO" id="GO:0016740">
    <property type="term" value="F:transferase activity"/>
    <property type="evidence" value="ECO:0007669"/>
    <property type="project" value="UniProtKB-KW"/>
</dbReference>
<dbReference type="Pfam" id="PF00303">
    <property type="entry name" value="Thymidylat_synt"/>
    <property type="match status" value="1"/>
</dbReference>
<name>A0A7C4D1T2_THEPE</name>
<dbReference type="Pfam" id="PF14251">
    <property type="entry name" value="PterinBD-DUF4346"/>
    <property type="match status" value="1"/>
</dbReference>
<evidence type="ECO:0000313" key="4">
    <source>
        <dbReference type="EMBL" id="HGM46495.1"/>
    </source>
</evidence>
<evidence type="ECO:0000259" key="2">
    <source>
        <dbReference type="Pfam" id="PF00303"/>
    </source>
</evidence>
<dbReference type="EMBL" id="DTBQ01000055">
    <property type="protein sequence ID" value="HGM46495.1"/>
    <property type="molecule type" value="Genomic_DNA"/>
</dbReference>